<feature type="compositionally biased region" description="Basic and acidic residues" evidence="1">
    <location>
        <begin position="23"/>
        <end position="44"/>
    </location>
</feature>
<dbReference type="Ensembl" id="ENSCUST00005021030.1">
    <property type="protein sequence ID" value="ENSCUSP00005020277.1"/>
    <property type="gene ID" value="ENSCUSG00005012965.1"/>
</dbReference>
<name>A0A8C3UXU9_CATUS</name>
<proteinExistence type="predicted"/>
<evidence type="ECO:0000313" key="3">
    <source>
        <dbReference type="Proteomes" id="UP000694563"/>
    </source>
</evidence>
<accession>A0A8C3UXU9</accession>
<protein>
    <submittedName>
        <fullName evidence="2">Uncharacterized protein</fullName>
    </submittedName>
</protein>
<reference evidence="2" key="3">
    <citation type="submission" date="2025-09" db="UniProtKB">
        <authorList>
            <consortium name="Ensembl"/>
        </authorList>
    </citation>
    <scope>IDENTIFICATION</scope>
</reference>
<sequence>MLHQKGGTDPEPCQHSSGCGHEGWTRPRSPEHCHHPGSRSHDLEGSCQSPPQGCQPCQPCQPQPASCKPRRRVEVSPVPPVCPPPVKIHRRPLEQHRPGPLCPEPDCCGKPRRRVEQSPEEDEEPPVVLQPLRHRCPCSQRCPRAVPRCPRAVPRCCPPAVPLPPHPCHQQQHQQQQKITLVPLCVKN</sequence>
<feature type="compositionally biased region" description="Low complexity" evidence="1">
    <location>
        <begin position="45"/>
        <end position="64"/>
    </location>
</feature>
<organism evidence="2 3">
    <name type="scientific">Catharus ustulatus</name>
    <name type="common">Russet-backed thrush</name>
    <name type="synonym">Hylocichla ustulatus</name>
    <dbReference type="NCBI Taxonomy" id="91951"/>
    <lineage>
        <taxon>Eukaryota</taxon>
        <taxon>Metazoa</taxon>
        <taxon>Chordata</taxon>
        <taxon>Craniata</taxon>
        <taxon>Vertebrata</taxon>
        <taxon>Euteleostomi</taxon>
        <taxon>Archelosauria</taxon>
        <taxon>Archosauria</taxon>
        <taxon>Dinosauria</taxon>
        <taxon>Saurischia</taxon>
        <taxon>Theropoda</taxon>
        <taxon>Coelurosauria</taxon>
        <taxon>Aves</taxon>
        <taxon>Neognathae</taxon>
        <taxon>Neoaves</taxon>
        <taxon>Telluraves</taxon>
        <taxon>Australaves</taxon>
        <taxon>Passeriformes</taxon>
        <taxon>Turdidae</taxon>
        <taxon>Catharus</taxon>
    </lineage>
</organism>
<gene>
    <name evidence="2" type="primary">LOC117008665</name>
</gene>
<feature type="compositionally biased region" description="Pro residues" evidence="1">
    <location>
        <begin position="77"/>
        <end position="86"/>
    </location>
</feature>
<reference evidence="2" key="1">
    <citation type="submission" date="2020-10" db="EMBL/GenBank/DDBJ databases">
        <title>Catharus ustulatus (Swainson's thrush) genome, bCatUst1, primary haplotype v2.</title>
        <authorList>
            <person name="Delmore K."/>
            <person name="Vafadar M."/>
            <person name="Formenti G."/>
            <person name="Chow W."/>
            <person name="Pelan S."/>
            <person name="Howe K."/>
            <person name="Rhie A."/>
            <person name="Mountcastle J."/>
            <person name="Haase B."/>
            <person name="Fedrigo O."/>
            <person name="Jarvis E.D."/>
        </authorList>
    </citation>
    <scope>NUCLEOTIDE SEQUENCE [LARGE SCALE GENOMIC DNA]</scope>
</reference>
<dbReference type="RefSeq" id="XP_032938528.1">
    <property type="nucleotide sequence ID" value="XM_033082637.1"/>
</dbReference>
<dbReference type="OrthoDB" id="9219253at2759"/>
<evidence type="ECO:0000256" key="1">
    <source>
        <dbReference type="SAM" id="MobiDB-lite"/>
    </source>
</evidence>
<dbReference type="GeneID" id="117008665"/>
<dbReference type="Proteomes" id="UP000694563">
    <property type="component" value="Chromosome 30"/>
</dbReference>
<evidence type="ECO:0000313" key="2">
    <source>
        <dbReference type="Ensembl" id="ENSCUSP00005020277.1"/>
    </source>
</evidence>
<feature type="region of interest" description="Disordered" evidence="1">
    <location>
        <begin position="1"/>
        <end position="126"/>
    </location>
</feature>
<reference evidence="2" key="2">
    <citation type="submission" date="2025-08" db="UniProtKB">
        <authorList>
            <consortium name="Ensembl"/>
        </authorList>
    </citation>
    <scope>IDENTIFICATION</scope>
</reference>
<dbReference type="AlphaFoldDB" id="A0A8C3UXU9"/>
<keyword evidence="3" id="KW-1185">Reference proteome</keyword>
<dbReference type="PRINTS" id="PR00021">
    <property type="entry name" value="PRORICH"/>
</dbReference>